<comment type="similarity">
    <text evidence="6">Belongs to the WD repeat TRM82 family.</text>
</comment>
<dbReference type="InterPro" id="IPR019775">
    <property type="entry name" value="WD40_repeat_CS"/>
</dbReference>
<dbReference type="GO" id="GO:0005634">
    <property type="term" value="C:nucleus"/>
    <property type="evidence" value="ECO:0007669"/>
    <property type="project" value="UniProtKB-SubCell"/>
</dbReference>
<evidence type="ECO:0000256" key="5">
    <source>
        <dbReference type="ARBA" id="ARBA00023242"/>
    </source>
</evidence>
<evidence type="ECO:0000256" key="4">
    <source>
        <dbReference type="ARBA" id="ARBA00022737"/>
    </source>
</evidence>
<gene>
    <name evidence="9" type="primary">WDR4</name>
</gene>
<evidence type="ECO:0000313" key="9">
    <source>
        <dbReference type="EMBL" id="SBQ66333.1"/>
    </source>
</evidence>
<dbReference type="InterPro" id="IPR001680">
    <property type="entry name" value="WD40_rpt"/>
</dbReference>
<keyword evidence="3 6" id="KW-0819">tRNA processing</keyword>
<evidence type="ECO:0000256" key="1">
    <source>
        <dbReference type="ARBA" id="ARBA00004123"/>
    </source>
</evidence>
<dbReference type="UniPathway" id="UPA00989"/>
<dbReference type="InterPro" id="IPR036322">
    <property type="entry name" value="WD40_repeat_dom_sf"/>
</dbReference>
<sequence>MTSVRFCRDWFILSCNKKLVAIHTKESREPFVFDCSDAEKPPKSLKDDSNSNDGSTEETGSDEVLAIAVSSSGKLVALTDDTKRLVLFECEPSWRCISTRWVVRRCVSLVFSQAEDELLVADKSGDVYSFSVVEPQAEGELKMGHLSMLLSMAVSPDDKFIITADRDEKIRVSHRRSPYNIQSFCLGHRQFVSALHVPPSHPHWLLSGSGDGTMKLWEFESGRRLQSWDLSQLDESQSSDPDKTQPDPSSVLMSRKGSILCYHDSRTHDPVQIISSSDGCHVAVLCEGESTVHFFHLDQDEQRLVPHSRLQLAHCPLDATFDPEGQLWVLLDSSDTPLKIHTLQQDSWQCRTDSSELSRVSEALWPHWNTAESTRSSRRFENLYKMGYDNVSVYLQKKQQRLEEQQQKRIKAQTSNRNKRLKKDASA</sequence>
<dbReference type="HAMAP" id="MF_03056">
    <property type="entry name" value="TRM82"/>
    <property type="match status" value="1"/>
</dbReference>
<dbReference type="InterPro" id="IPR015943">
    <property type="entry name" value="WD40/YVTN_repeat-like_dom_sf"/>
</dbReference>
<dbReference type="PROSITE" id="PS50294">
    <property type="entry name" value="WD_REPEATS_REGION"/>
    <property type="match status" value="1"/>
</dbReference>
<dbReference type="AlphaFoldDB" id="A0A1A8G5F9"/>
<organism evidence="9">
    <name type="scientific">Nothobranchius korthausae</name>
    <dbReference type="NCBI Taxonomy" id="1143690"/>
    <lineage>
        <taxon>Eukaryota</taxon>
        <taxon>Metazoa</taxon>
        <taxon>Chordata</taxon>
        <taxon>Craniata</taxon>
        <taxon>Vertebrata</taxon>
        <taxon>Euteleostomi</taxon>
        <taxon>Actinopterygii</taxon>
        <taxon>Neopterygii</taxon>
        <taxon>Teleostei</taxon>
        <taxon>Neoteleostei</taxon>
        <taxon>Acanthomorphata</taxon>
        <taxon>Ovalentaria</taxon>
        <taxon>Atherinomorphae</taxon>
        <taxon>Cyprinodontiformes</taxon>
        <taxon>Nothobranchiidae</taxon>
        <taxon>Nothobranchius</taxon>
    </lineage>
</organism>
<dbReference type="SUPFAM" id="SSF50978">
    <property type="entry name" value="WD40 repeat-like"/>
    <property type="match status" value="1"/>
</dbReference>
<protein>
    <submittedName>
        <fullName evidence="9">WD repeat domain 4</fullName>
    </submittedName>
</protein>
<keyword evidence="5 6" id="KW-0539">Nucleus</keyword>
<feature type="region of interest" description="Disordered" evidence="8">
    <location>
        <begin position="404"/>
        <end position="427"/>
    </location>
</feature>
<dbReference type="EMBL" id="HAEB01019806">
    <property type="protein sequence ID" value="SBQ66333.1"/>
    <property type="molecule type" value="Transcribed_RNA"/>
</dbReference>
<keyword evidence="4 6" id="KW-0677">Repeat</keyword>
<evidence type="ECO:0000256" key="7">
    <source>
        <dbReference type="PROSITE-ProRule" id="PRU00221"/>
    </source>
</evidence>
<evidence type="ECO:0000256" key="8">
    <source>
        <dbReference type="SAM" id="MobiDB-lite"/>
    </source>
</evidence>
<dbReference type="Gene3D" id="2.130.10.10">
    <property type="entry name" value="YVTN repeat-like/Quinoprotein amine dehydrogenase"/>
    <property type="match status" value="1"/>
</dbReference>
<dbReference type="InterPro" id="IPR028884">
    <property type="entry name" value="Trm82"/>
</dbReference>
<feature type="repeat" description="WD" evidence="7">
    <location>
        <begin position="185"/>
        <end position="227"/>
    </location>
</feature>
<evidence type="ECO:0000256" key="3">
    <source>
        <dbReference type="ARBA" id="ARBA00022694"/>
    </source>
</evidence>
<accession>A0A1A8G5F9</accession>
<feature type="compositionally biased region" description="Basic and acidic residues" evidence="8">
    <location>
        <begin position="40"/>
        <end position="49"/>
    </location>
</feature>
<dbReference type="PROSITE" id="PS50082">
    <property type="entry name" value="WD_REPEATS_2"/>
    <property type="match status" value="1"/>
</dbReference>
<name>A0A1A8G5F9_9TELE</name>
<reference evidence="9" key="2">
    <citation type="submission" date="2016-06" db="EMBL/GenBank/DDBJ databases">
        <title>The genome of a short-lived fish provides insights into sex chromosome evolution and the genetic control of aging.</title>
        <authorList>
            <person name="Reichwald K."/>
            <person name="Felder M."/>
            <person name="Petzold A."/>
            <person name="Koch P."/>
            <person name="Groth M."/>
            <person name="Platzer M."/>
        </authorList>
    </citation>
    <scope>NUCLEOTIDE SEQUENCE</scope>
    <source>
        <tissue evidence="9">Brain</tissue>
    </source>
</reference>
<feature type="compositionally biased region" description="Basic residues" evidence="8">
    <location>
        <begin position="417"/>
        <end position="427"/>
    </location>
</feature>
<proteinExistence type="inferred from homology"/>
<dbReference type="GO" id="GO:0005829">
    <property type="term" value="C:cytosol"/>
    <property type="evidence" value="ECO:0007669"/>
    <property type="project" value="TreeGrafter"/>
</dbReference>
<keyword evidence="2 6" id="KW-0853">WD repeat</keyword>
<dbReference type="GO" id="GO:0043527">
    <property type="term" value="C:tRNA methyltransferase complex"/>
    <property type="evidence" value="ECO:0007669"/>
    <property type="project" value="TreeGrafter"/>
</dbReference>
<feature type="region of interest" description="Disordered" evidence="8">
    <location>
        <begin position="232"/>
        <end position="252"/>
    </location>
</feature>
<dbReference type="Pfam" id="PF00400">
    <property type="entry name" value="WD40"/>
    <property type="match status" value="2"/>
</dbReference>
<dbReference type="PANTHER" id="PTHR16288:SF0">
    <property type="entry name" value="TRNA (GUANINE-N(7)-)-METHYLTRANSFERASE NON-CATALYTIC SUBUNIT WDR4"/>
    <property type="match status" value="1"/>
</dbReference>
<dbReference type="GO" id="GO:0106004">
    <property type="term" value="P:tRNA (guanine-N7)-methylation"/>
    <property type="evidence" value="ECO:0007669"/>
    <property type="project" value="UniProtKB-UniRule"/>
</dbReference>
<dbReference type="PROSITE" id="PS00678">
    <property type="entry name" value="WD_REPEATS_1"/>
    <property type="match status" value="1"/>
</dbReference>
<dbReference type="PANTHER" id="PTHR16288">
    <property type="entry name" value="WD40 REPEAT PROTEIN 4"/>
    <property type="match status" value="1"/>
</dbReference>
<evidence type="ECO:0000256" key="6">
    <source>
        <dbReference type="HAMAP-Rule" id="MF_03056"/>
    </source>
</evidence>
<dbReference type="SMART" id="SM00320">
    <property type="entry name" value="WD40"/>
    <property type="match status" value="3"/>
</dbReference>
<reference evidence="9" key="1">
    <citation type="submission" date="2016-05" db="EMBL/GenBank/DDBJ databases">
        <authorList>
            <person name="Lavstsen T."/>
            <person name="Jespersen J.S."/>
        </authorList>
    </citation>
    <scope>NUCLEOTIDE SEQUENCE</scope>
    <source>
        <tissue evidence="9">Brain</tissue>
    </source>
</reference>
<comment type="function">
    <text evidence="6">Required for the formation of N(7)-methylguanine at position 46 (m7G46) in tRNA. In the complex, it is required to stabilize and induce conformational changes of the catalytic subunit.</text>
</comment>
<comment type="subcellular location">
    <subcellularLocation>
        <location evidence="1 6">Nucleus</location>
    </subcellularLocation>
</comment>
<feature type="region of interest" description="Disordered" evidence="8">
    <location>
        <begin position="40"/>
        <end position="61"/>
    </location>
</feature>
<comment type="pathway">
    <text evidence="6">tRNA modification; N(7)-methylguanine-tRNA biosynthesis.</text>
</comment>
<evidence type="ECO:0000256" key="2">
    <source>
        <dbReference type="ARBA" id="ARBA00022574"/>
    </source>
</evidence>